<name>L1KU89_9ACTN</name>
<feature type="region of interest" description="Disordered" evidence="1">
    <location>
        <begin position="118"/>
        <end position="139"/>
    </location>
</feature>
<dbReference type="GeneID" id="301703834"/>
<dbReference type="EMBL" id="AEJC01000397">
    <property type="protein sequence ID" value="EKX64025.1"/>
    <property type="molecule type" value="Genomic_DNA"/>
</dbReference>
<feature type="compositionally biased region" description="Gly residues" evidence="1">
    <location>
        <begin position="49"/>
        <end position="59"/>
    </location>
</feature>
<evidence type="ECO:0000313" key="3">
    <source>
        <dbReference type="Proteomes" id="UP000010411"/>
    </source>
</evidence>
<protein>
    <submittedName>
        <fullName evidence="2">Uncharacterized protein</fullName>
    </submittedName>
</protein>
<keyword evidence="3" id="KW-1185">Reference proteome</keyword>
<feature type="compositionally biased region" description="Basic and acidic residues" evidence="1">
    <location>
        <begin position="130"/>
        <end position="139"/>
    </location>
</feature>
<organism evidence="2 3">
    <name type="scientific">Streptomyces ipomoeae 91-03</name>
    <dbReference type="NCBI Taxonomy" id="698759"/>
    <lineage>
        <taxon>Bacteria</taxon>
        <taxon>Bacillati</taxon>
        <taxon>Actinomycetota</taxon>
        <taxon>Actinomycetes</taxon>
        <taxon>Kitasatosporales</taxon>
        <taxon>Streptomycetaceae</taxon>
        <taxon>Streptomyces</taxon>
    </lineage>
</organism>
<gene>
    <name evidence="2" type="ORF">STRIP9103_07628</name>
</gene>
<dbReference type="AlphaFoldDB" id="L1KU89"/>
<sequence>MVGTAAGPPVRPGGDDAASEVLGAPVVAAEAETEGCSAGPVVGDEGDPGVVGVGAGGRSAGAEGTGDADAEGTGDAGVEGAGETGPVGDGTPGDAGGVEVLFAEKYTGSATRAATAHAVAAPAAARSNRRRDAVRRIAS</sequence>
<dbReference type="RefSeq" id="WP_009322712.1">
    <property type="nucleotide sequence ID" value="NZ_AEJC01000397.1"/>
</dbReference>
<comment type="caution">
    <text evidence="2">The sequence shown here is derived from an EMBL/GenBank/DDBJ whole genome shotgun (WGS) entry which is preliminary data.</text>
</comment>
<dbReference type="Proteomes" id="UP000010411">
    <property type="component" value="Unassembled WGS sequence"/>
</dbReference>
<evidence type="ECO:0000313" key="2">
    <source>
        <dbReference type="EMBL" id="EKX64025.1"/>
    </source>
</evidence>
<accession>L1KU89</accession>
<feature type="compositionally biased region" description="Gly residues" evidence="1">
    <location>
        <begin position="74"/>
        <end position="96"/>
    </location>
</feature>
<dbReference type="PATRIC" id="fig|698759.3.peg.5313"/>
<reference evidence="2 3" key="1">
    <citation type="submission" date="2012-11" db="EMBL/GenBank/DDBJ databases">
        <authorList>
            <person name="Huguet-Tapia J.C."/>
            <person name="Durkin A.S."/>
            <person name="Pettis G.S."/>
            <person name="Badger J.H."/>
        </authorList>
    </citation>
    <scope>NUCLEOTIDE SEQUENCE [LARGE SCALE GENOMIC DNA]</scope>
    <source>
        <strain evidence="2 3">91-03</strain>
    </source>
</reference>
<proteinExistence type="predicted"/>
<evidence type="ECO:0000256" key="1">
    <source>
        <dbReference type="SAM" id="MobiDB-lite"/>
    </source>
</evidence>
<feature type="region of interest" description="Disordered" evidence="1">
    <location>
        <begin position="1"/>
        <end position="96"/>
    </location>
</feature>